<organism evidence="2 3">
    <name type="scientific">Symbiodinium natans</name>
    <dbReference type="NCBI Taxonomy" id="878477"/>
    <lineage>
        <taxon>Eukaryota</taxon>
        <taxon>Sar</taxon>
        <taxon>Alveolata</taxon>
        <taxon>Dinophyceae</taxon>
        <taxon>Suessiales</taxon>
        <taxon>Symbiodiniaceae</taxon>
        <taxon>Symbiodinium</taxon>
    </lineage>
</organism>
<dbReference type="Proteomes" id="UP000604046">
    <property type="component" value="Unassembled WGS sequence"/>
</dbReference>
<comment type="caution">
    <text evidence="2">The sequence shown here is derived from an EMBL/GenBank/DDBJ whole genome shotgun (WGS) entry which is preliminary data.</text>
</comment>
<accession>A0A812P3J1</accession>
<keyword evidence="3" id="KW-1185">Reference proteome</keyword>
<reference evidence="2" key="1">
    <citation type="submission" date="2021-02" db="EMBL/GenBank/DDBJ databases">
        <authorList>
            <person name="Dougan E. K."/>
            <person name="Rhodes N."/>
            <person name="Thang M."/>
            <person name="Chan C."/>
        </authorList>
    </citation>
    <scope>NUCLEOTIDE SEQUENCE</scope>
</reference>
<sequence>MYSVECCHAELLAVLPTRPQPHEEILIGVVAPETRGQRRLASQGPSRSDSSEKAREKAKTEAKQHAKKERMAAAREKKERERDDAAGAELFREDASAVEDLLLLTSARC</sequence>
<protein>
    <submittedName>
        <fullName evidence="2">Uncharacterized protein</fullName>
    </submittedName>
</protein>
<gene>
    <name evidence="2" type="ORF">SNAT2548_LOCUS17137</name>
</gene>
<dbReference type="EMBL" id="CAJNDS010002102">
    <property type="protein sequence ID" value="CAE7327366.1"/>
    <property type="molecule type" value="Genomic_DNA"/>
</dbReference>
<evidence type="ECO:0000256" key="1">
    <source>
        <dbReference type="SAM" id="MobiDB-lite"/>
    </source>
</evidence>
<feature type="compositionally biased region" description="Basic and acidic residues" evidence="1">
    <location>
        <begin position="49"/>
        <end position="87"/>
    </location>
</feature>
<evidence type="ECO:0000313" key="3">
    <source>
        <dbReference type="Proteomes" id="UP000604046"/>
    </source>
</evidence>
<evidence type="ECO:0000313" key="2">
    <source>
        <dbReference type="EMBL" id="CAE7327366.1"/>
    </source>
</evidence>
<proteinExistence type="predicted"/>
<name>A0A812P3J1_9DINO</name>
<feature type="region of interest" description="Disordered" evidence="1">
    <location>
        <begin position="29"/>
        <end position="87"/>
    </location>
</feature>
<dbReference type="AlphaFoldDB" id="A0A812P3J1"/>